<dbReference type="PROSITE" id="PS00673">
    <property type="entry name" value="V8_SER"/>
    <property type="match status" value="1"/>
</dbReference>
<keyword evidence="5 6" id="KW-0720">Serine protease</keyword>
<keyword evidence="2 6" id="KW-0645">Protease</keyword>
<dbReference type="OrthoDB" id="5483530at2"/>
<dbReference type="GO" id="GO:0006508">
    <property type="term" value="P:proteolysis"/>
    <property type="evidence" value="ECO:0007669"/>
    <property type="project" value="UniProtKB-KW"/>
</dbReference>
<dbReference type="InterPro" id="IPR050966">
    <property type="entry name" value="Glutamyl_endopeptidase"/>
</dbReference>
<dbReference type="InterPro" id="IPR000126">
    <property type="entry name" value="V8_ser_AS"/>
</dbReference>
<dbReference type="PANTHER" id="PTHR15462">
    <property type="entry name" value="SERINE PROTEASE"/>
    <property type="match status" value="1"/>
</dbReference>
<dbReference type="STRING" id="502025.Hoch_6300"/>
<protein>
    <recommendedName>
        <fullName evidence="6">Serine protease</fullName>
        <ecNumber evidence="6">3.4.21.-</ecNumber>
    </recommendedName>
</protein>
<dbReference type="Proteomes" id="UP000001880">
    <property type="component" value="Chromosome"/>
</dbReference>
<dbReference type="InterPro" id="IPR043504">
    <property type="entry name" value="Peptidase_S1_PA_chymotrypsin"/>
</dbReference>
<evidence type="ECO:0000256" key="2">
    <source>
        <dbReference type="ARBA" id="ARBA00022670"/>
    </source>
</evidence>
<gene>
    <name evidence="8" type="ordered locus">Hoch_6300</name>
</gene>
<evidence type="ECO:0000313" key="8">
    <source>
        <dbReference type="EMBL" id="ACY18771.1"/>
    </source>
</evidence>
<dbReference type="PROSITE" id="PS50240">
    <property type="entry name" value="TRYPSIN_DOM"/>
    <property type="match status" value="1"/>
</dbReference>
<dbReference type="InterPro" id="IPR018114">
    <property type="entry name" value="TRYPSIN_HIS"/>
</dbReference>
<dbReference type="eggNOG" id="COG3591">
    <property type="taxonomic scope" value="Bacteria"/>
</dbReference>
<dbReference type="SUPFAM" id="SSF50494">
    <property type="entry name" value="Trypsin-like serine proteases"/>
    <property type="match status" value="1"/>
</dbReference>
<dbReference type="AlphaFoldDB" id="D0LNU5"/>
<dbReference type="PROSITE" id="PS00134">
    <property type="entry name" value="TRYPSIN_HIS"/>
    <property type="match status" value="1"/>
</dbReference>
<dbReference type="EC" id="3.4.21.-" evidence="6"/>
<organism evidence="8 9">
    <name type="scientific">Haliangium ochraceum (strain DSM 14365 / JCM 11303 / SMP-2)</name>
    <dbReference type="NCBI Taxonomy" id="502025"/>
    <lineage>
        <taxon>Bacteria</taxon>
        <taxon>Pseudomonadati</taxon>
        <taxon>Myxococcota</taxon>
        <taxon>Polyangia</taxon>
        <taxon>Haliangiales</taxon>
        <taxon>Kofleriaceae</taxon>
        <taxon>Haliangium</taxon>
    </lineage>
</organism>
<accession>D0LNU5</accession>
<dbReference type="EMBL" id="CP001804">
    <property type="protein sequence ID" value="ACY18771.1"/>
    <property type="molecule type" value="Genomic_DNA"/>
</dbReference>
<evidence type="ECO:0000256" key="5">
    <source>
        <dbReference type="ARBA" id="ARBA00022825"/>
    </source>
</evidence>
<dbReference type="InterPro" id="IPR009003">
    <property type="entry name" value="Peptidase_S1_PA"/>
</dbReference>
<keyword evidence="3" id="KW-0732">Signal</keyword>
<comment type="similarity">
    <text evidence="1 6">Belongs to the peptidase S1B family.</text>
</comment>
<dbReference type="HOGENOM" id="CLU_035903_0_0_7"/>
<dbReference type="PANTHER" id="PTHR15462:SF8">
    <property type="entry name" value="SERINE PROTEASE"/>
    <property type="match status" value="1"/>
</dbReference>
<keyword evidence="9" id="KW-1185">Reference proteome</keyword>
<evidence type="ECO:0000256" key="4">
    <source>
        <dbReference type="ARBA" id="ARBA00022801"/>
    </source>
</evidence>
<name>D0LNU5_HALO1</name>
<sequence length="573" mass="59628">MRSIIPTRKEGPRRISLGFGAGMCINASLLCALALGGCVIDGELAYDDQFAGDELFDDVEQVQDEVVYGSDDRLDVYAHGDGTLQARAAEATVALMNPSDYDDSDPQNLSFPGSSLGDARNLCSTERFLDDPTAAFCSGTLIDDDLVLTAGHCITSSSACNNTRFVFNYYRDGADSLQTVTSEDVFACTSIVARQQGTVSGQNLDYAIVRIDRPATPRFTPAPVRAVNEPLASGQGVAVIGCGSGIPFKIDDGGSVRDPRSSVLDYFVATTDTFGGNSGSGVYELDGYTVAGILVRGETDYVSNGSCTIVNDCSENGCGGEDITYVYPAIEHYCSVATSDRLCGSLPPPPPPPENSFDYSATNTNSAQQNTVNEAIVLEDGDSITFGTCGLTGSSFTGDTYLRLFQNGVEVSSNDDSCGGLGSQVSFTVPAGAGGSYEMRGGCYSSGSCTGRVVYEVIPGDGGGPGEPGSGAFAFSTSNTNNATQNTVDHDVTLAAGETIEFGTCTVPGSSGSGDTYLRLYFNGGQVAENDDSSGCGRLSFASHTAGASGTFQIRAGCYKNRSCSGTVAYEIQ</sequence>
<dbReference type="InterPro" id="IPR008256">
    <property type="entry name" value="Peptidase_S1B"/>
</dbReference>
<reference evidence="8 9" key="1">
    <citation type="journal article" date="2010" name="Stand. Genomic Sci.">
        <title>Complete genome sequence of Haliangium ochraceum type strain (SMP-2).</title>
        <authorList>
            <consortium name="US DOE Joint Genome Institute (JGI-PGF)"/>
            <person name="Ivanova N."/>
            <person name="Daum C."/>
            <person name="Lang E."/>
            <person name="Abt B."/>
            <person name="Kopitz M."/>
            <person name="Saunders E."/>
            <person name="Lapidus A."/>
            <person name="Lucas S."/>
            <person name="Glavina Del Rio T."/>
            <person name="Nolan M."/>
            <person name="Tice H."/>
            <person name="Copeland A."/>
            <person name="Cheng J.F."/>
            <person name="Chen F."/>
            <person name="Bruce D."/>
            <person name="Goodwin L."/>
            <person name="Pitluck S."/>
            <person name="Mavromatis K."/>
            <person name="Pati A."/>
            <person name="Mikhailova N."/>
            <person name="Chen A."/>
            <person name="Palaniappan K."/>
            <person name="Land M."/>
            <person name="Hauser L."/>
            <person name="Chang Y.J."/>
            <person name="Jeffries C.D."/>
            <person name="Detter J.C."/>
            <person name="Brettin T."/>
            <person name="Rohde M."/>
            <person name="Goker M."/>
            <person name="Bristow J."/>
            <person name="Markowitz V."/>
            <person name="Eisen J.A."/>
            <person name="Hugenholtz P."/>
            <person name="Kyrpides N.C."/>
            <person name="Klenk H.P."/>
        </authorList>
    </citation>
    <scope>NUCLEOTIDE SEQUENCE [LARGE SCALE GENOMIC DNA]</scope>
    <source>
        <strain evidence="9">DSM 14365 / CIP 107738 / JCM 11303 / AJ 13395 / SMP-2</strain>
    </source>
</reference>
<keyword evidence="4 6" id="KW-0378">Hydrolase</keyword>
<dbReference type="KEGG" id="hoh:Hoch_6300"/>
<feature type="domain" description="Peptidase S1" evidence="7">
    <location>
        <begin position="66"/>
        <end position="520"/>
    </location>
</feature>
<dbReference type="PRINTS" id="PR00839">
    <property type="entry name" value="V8PROTEASE"/>
</dbReference>
<dbReference type="Pfam" id="PF13365">
    <property type="entry name" value="Trypsin_2"/>
    <property type="match status" value="1"/>
</dbReference>
<dbReference type="GO" id="GO:0004252">
    <property type="term" value="F:serine-type endopeptidase activity"/>
    <property type="evidence" value="ECO:0007669"/>
    <property type="project" value="InterPro"/>
</dbReference>
<dbReference type="Gene3D" id="2.40.10.10">
    <property type="entry name" value="Trypsin-like serine proteases"/>
    <property type="match status" value="2"/>
</dbReference>
<evidence type="ECO:0000256" key="1">
    <source>
        <dbReference type="ARBA" id="ARBA00008764"/>
    </source>
</evidence>
<proteinExistence type="inferred from homology"/>
<evidence type="ECO:0000313" key="9">
    <source>
        <dbReference type="Proteomes" id="UP000001880"/>
    </source>
</evidence>
<evidence type="ECO:0000259" key="7">
    <source>
        <dbReference type="PROSITE" id="PS50240"/>
    </source>
</evidence>
<dbReference type="InterPro" id="IPR001254">
    <property type="entry name" value="Trypsin_dom"/>
</dbReference>
<evidence type="ECO:0000256" key="6">
    <source>
        <dbReference type="RuleBase" id="RU004296"/>
    </source>
</evidence>
<evidence type="ECO:0000256" key="3">
    <source>
        <dbReference type="ARBA" id="ARBA00022729"/>
    </source>
</evidence>